<organism evidence="3 4">
    <name type="scientific">Senna tora</name>
    <dbReference type="NCBI Taxonomy" id="362788"/>
    <lineage>
        <taxon>Eukaryota</taxon>
        <taxon>Viridiplantae</taxon>
        <taxon>Streptophyta</taxon>
        <taxon>Embryophyta</taxon>
        <taxon>Tracheophyta</taxon>
        <taxon>Spermatophyta</taxon>
        <taxon>Magnoliopsida</taxon>
        <taxon>eudicotyledons</taxon>
        <taxon>Gunneridae</taxon>
        <taxon>Pentapetalae</taxon>
        <taxon>rosids</taxon>
        <taxon>fabids</taxon>
        <taxon>Fabales</taxon>
        <taxon>Fabaceae</taxon>
        <taxon>Caesalpinioideae</taxon>
        <taxon>Cassia clade</taxon>
        <taxon>Senna</taxon>
    </lineage>
</organism>
<gene>
    <name evidence="3" type="ORF">G2W53_040085</name>
</gene>
<dbReference type="Pfam" id="PF12041">
    <property type="entry name" value="DELLA"/>
    <property type="match status" value="1"/>
</dbReference>
<dbReference type="Gene3D" id="1.10.10.1290">
    <property type="entry name" value="Transcriptional regulator DELLA, N-terminal domain"/>
    <property type="match status" value="1"/>
</dbReference>
<name>A0A834SPV1_9FABA</name>
<sequence>MSHSGKPNSDLGFDTLSDQFRDMLSYKENKSDFRELNFGSSVSPLQTRRSGPFATASGRGKPLPVLVLVHLDRFLGPNRLRTDPIKPKKSGTMKRKHHHLCPNLGESSMAPSSSRKLKLWEEESGAMDELLAVLGYKVRSSNMVEVAQKLKQLEEAIGNAHNGISQLEKACSLSSTLLSSISTSCPPSRSSVVAAIAPPLLVDESFLGTMKLSTIISIDFTDQHHYHHQGHHVNLMHKNHKDSLIFEDSSSLD</sequence>
<dbReference type="InterPro" id="IPR038088">
    <property type="entry name" value="DELLA_N_sf"/>
</dbReference>
<feature type="region of interest" description="Disordered" evidence="1">
    <location>
        <begin position="80"/>
        <end position="109"/>
    </location>
</feature>
<dbReference type="InterPro" id="IPR021914">
    <property type="entry name" value="TF_DELLA_N"/>
</dbReference>
<dbReference type="OrthoDB" id="1741652at2759"/>
<evidence type="ECO:0000313" key="4">
    <source>
        <dbReference type="Proteomes" id="UP000634136"/>
    </source>
</evidence>
<evidence type="ECO:0000259" key="2">
    <source>
        <dbReference type="Pfam" id="PF12041"/>
    </source>
</evidence>
<dbReference type="EMBL" id="JAAIUW010000012">
    <property type="protein sequence ID" value="KAF7807924.1"/>
    <property type="molecule type" value="Genomic_DNA"/>
</dbReference>
<comment type="caution">
    <text evidence="3">The sequence shown here is derived from an EMBL/GenBank/DDBJ whole genome shotgun (WGS) entry which is preliminary data.</text>
</comment>
<dbReference type="AlphaFoldDB" id="A0A834SPV1"/>
<dbReference type="SMART" id="SM01129">
    <property type="entry name" value="DELLA"/>
    <property type="match status" value="1"/>
</dbReference>
<reference evidence="3" key="1">
    <citation type="submission" date="2020-09" db="EMBL/GenBank/DDBJ databases">
        <title>Genome-Enabled Discovery of Anthraquinone Biosynthesis in Senna tora.</title>
        <authorList>
            <person name="Kang S.-H."/>
            <person name="Pandey R.P."/>
            <person name="Lee C.-M."/>
            <person name="Sim J.-S."/>
            <person name="Jeong J.-T."/>
            <person name="Choi B.-S."/>
            <person name="Jung M."/>
            <person name="Ginzburg D."/>
            <person name="Zhao K."/>
            <person name="Won S.Y."/>
            <person name="Oh T.-J."/>
            <person name="Yu Y."/>
            <person name="Kim N.-H."/>
            <person name="Lee O.R."/>
            <person name="Lee T.-H."/>
            <person name="Bashyal P."/>
            <person name="Kim T.-S."/>
            <person name="Lee W.-H."/>
            <person name="Kawkins C."/>
            <person name="Kim C.-K."/>
            <person name="Kim J.S."/>
            <person name="Ahn B.O."/>
            <person name="Rhee S.Y."/>
            <person name="Sohng J.K."/>
        </authorList>
    </citation>
    <scope>NUCLEOTIDE SEQUENCE</scope>
    <source>
        <tissue evidence="3">Leaf</tissue>
    </source>
</reference>
<evidence type="ECO:0000313" key="3">
    <source>
        <dbReference type="EMBL" id="KAF7807924.1"/>
    </source>
</evidence>
<accession>A0A834SPV1</accession>
<protein>
    <submittedName>
        <fullName evidence="3">DELLA protein GAIP-B-like</fullName>
    </submittedName>
</protein>
<proteinExistence type="predicted"/>
<evidence type="ECO:0000256" key="1">
    <source>
        <dbReference type="SAM" id="MobiDB-lite"/>
    </source>
</evidence>
<feature type="compositionally biased region" description="Basic residues" evidence="1">
    <location>
        <begin position="87"/>
        <end position="100"/>
    </location>
</feature>
<dbReference type="Proteomes" id="UP000634136">
    <property type="component" value="Unassembled WGS sequence"/>
</dbReference>
<feature type="domain" description="Transcriptional factor DELLA N-terminal" evidence="2">
    <location>
        <begin position="128"/>
        <end position="168"/>
    </location>
</feature>
<keyword evidence="4" id="KW-1185">Reference proteome</keyword>